<gene>
    <name evidence="1" type="ORF">BSZ19_35505</name>
</gene>
<evidence type="ECO:0000313" key="1">
    <source>
        <dbReference type="EMBL" id="OSJ26575.1"/>
    </source>
</evidence>
<sequence>MPVYGLLCPDCGHRFPSLVLAGTRMPSKWVCSQCGGHSVGPDADRPPRSHPWEEPHRHGCLCCGPAFAQPQRPEIHEC</sequence>
<dbReference type="AlphaFoldDB" id="A0A1Y2JFS0"/>
<name>A0A1Y2JFS0_BRAJP</name>
<evidence type="ECO:0000313" key="2">
    <source>
        <dbReference type="Proteomes" id="UP000193335"/>
    </source>
</evidence>
<accession>A0A1Y2JFS0</accession>
<dbReference type="Proteomes" id="UP000193335">
    <property type="component" value="Unassembled WGS sequence"/>
</dbReference>
<reference evidence="1 2" key="1">
    <citation type="submission" date="2017-03" db="EMBL/GenBank/DDBJ databases">
        <title>Whole genome sequences of fourteen strains of Bradyrhizobium canariense and one strain of Bradyrhizobium japonicum isolated from Lupinus (Papilionoideae: Genisteae) species in Algeria.</title>
        <authorList>
            <person name="Crovadore J."/>
            <person name="Chekireb D."/>
            <person name="Brachmann A."/>
            <person name="Chablais R."/>
            <person name="Cochard B."/>
            <person name="Lefort F."/>
        </authorList>
    </citation>
    <scope>NUCLEOTIDE SEQUENCE [LARGE SCALE GENOMIC DNA]</scope>
    <source>
        <strain evidence="1 2">UBMA197</strain>
    </source>
</reference>
<proteinExistence type="predicted"/>
<comment type="caution">
    <text evidence="1">The sequence shown here is derived from an EMBL/GenBank/DDBJ whole genome shotgun (WGS) entry which is preliminary data.</text>
</comment>
<dbReference type="EMBL" id="NAFL01000276">
    <property type="protein sequence ID" value="OSJ26575.1"/>
    <property type="molecule type" value="Genomic_DNA"/>
</dbReference>
<protein>
    <submittedName>
        <fullName evidence="1">Uncharacterized protein</fullName>
    </submittedName>
</protein>
<organism evidence="1 2">
    <name type="scientific">Bradyrhizobium japonicum</name>
    <dbReference type="NCBI Taxonomy" id="375"/>
    <lineage>
        <taxon>Bacteria</taxon>
        <taxon>Pseudomonadati</taxon>
        <taxon>Pseudomonadota</taxon>
        <taxon>Alphaproteobacteria</taxon>
        <taxon>Hyphomicrobiales</taxon>
        <taxon>Nitrobacteraceae</taxon>
        <taxon>Bradyrhizobium</taxon>
    </lineage>
</organism>